<keyword evidence="2" id="KW-1185">Reference proteome</keyword>
<accession>A0ABP0CW45</accession>
<comment type="caution">
    <text evidence="1">The sequence shown here is derived from an EMBL/GenBank/DDBJ whole genome shotgun (WGS) entry which is preliminary data.</text>
</comment>
<proteinExistence type="predicted"/>
<dbReference type="EMBL" id="CAWUHB010000113">
    <property type="protein sequence ID" value="CAK7236344.1"/>
    <property type="molecule type" value="Genomic_DNA"/>
</dbReference>
<dbReference type="Gene3D" id="2.60.40.640">
    <property type="match status" value="1"/>
</dbReference>
<evidence type="ECO:0000313" key="1">
    <source>
        <dbReference type="EMBL" id="CAK7236344.1"/>
    </source>
</evidence>
<sequence length="432" mass="45820">MKVSLSVSKPSNGCVFQATDKVHGRVDVQLDDISDTPEVQVLFQGLAKVTLKPGFDAKAQVGATPQRHNYKLFSVVQVLHPAKVDKKTLSAPFSFEFPQTATCCSRHNTAKSAIPCALPPSTLLSTPGAKVRVSYGITAVCRPPGSGLYHRLTQRTVTAHQPITYAPPVAEQLLYSSRPLPLTSSPVSILSDLSDGSALEPGHQLIRSTAWLPASKLGIEDSISTADAFGTPTDEVQLALPDGLPAYSPAMTLEAIMPNPPAITPGQPPSLSLFLRTPRSLLDAVARTGSRLQLCSLSVRLRRKTQACIGAAKHVDDTTWVLWSVNGSVPVLQEKIDIATRGQGEAGGIRLPTACAAAIQSQPGFGACFASRVYTLEVAMGVAVVPASSLSAEKEARRKAAVPADAIQHARTAIRVMVSEPPPDYTPDTDDE</sequence>
<evidence type="ECO:0000313" key="2">
    <source>
        <dbReference type="Proteomes" id="UP001642405"/>
    </source>
</evidence>
<gene>
    <name evidence="1" type="ORF">SCUCBS95973_009576</name>
</gene>
<dbReference type="Proteomes" id="UP001642405">
    <property type="component" value="Unassembled WGS sequence"/>
</dbReference>
<dbReference type="InterPro" id="IPR014752">
    <property type="entry name" value="Arrestin-like_C"/>
</dbReference>
<reference evidence="1 2" key="1">
    <citation type="submission" date="2024-01" db="EMBL/GenBank/DDBJ databases">
        <authorList>
            <person name="Allen C."/>
            <person name="Tagirdzhanova G."/>
        </authorList>
    </citation>
    <scope>NUCLEOTIDE SEQUENCE [LARGE SCALE GENOMIC DNA]</scope>
</reference>
<evidence type="ECO:0008006" key="3">
    <source>
        <dbReference type="Google" id="ProtNLM"/>
    </source>
</evidence>
<protein>
    <recommendedName>
        <fullName evidence="3">Arrestin-like N-terminal domain-containing protein</fullName>
    </recommendedName>
</protein>
<name>A0ABP0CW45_9PEZI</name>
<organism evidence="1 2">
    <name type="scientific">Sporothrix curviconia</name>
    <dbReference type="NCBI Taxonomy" id="1260050"/>
    <lineage>
        <taxon>Eukaryota</taxon>
        <taxon>Fungi</taxon>
        <taxon>Dikarya</taxon>
        <taxon>Ascomycota</taxon>
        <taxon>Pezizomycotina</taxon>
        <taxon>Sordariomycetes</taxon>
        <taxon>Sordariomycetidae</taxon>
        <taxon>Ophiostomatales</taxon>
        <taxon>Ophiostomataceae</taxon>
        <taxon>Sporothrix</taxon>
    </lineage>
</organism>